<dbReference type="RefSeq" id="WP_140233111.1">
    <property type="nucleotide sequence ID" value="NZ_CP041036.1"/>
</dbReference>
<dbReference type="PRINTS" id="PR00038">
    <property type="entry name" value="HTHLUXR"/>
</dbReference>
<evidence type="ECO:0000256" key="1">
    <source>
        <dbReference type="ARBA" id="ARBA00023125"/>
    </source>
</evidence>
<gene>
    <name evidence="5" type="ORF">FH971_01615</name>
</gene>
<dbReference type="PANTHER" id="PTHR43214">
    <property type="entry name" value="TWO-COMPONENT RESPONSE REGULATOR"/>
    <property type="match status" value="1"/>
</dbReference>
<keyword evidence="6" id="KW-1185">Reference proteome</keyword>
<evidence type="ECO:0000259" key="4">
    <source>
        <dbReference type="PROSITE" id="PS50110"/>
    </source>
</evidence>
<dbReference type="Proteomes" id="UP000319809">
    <property type="component" value="Chromosome"/>
</dbReference>
<sequence length="202" mass="21969">MKILLAEDQAMVRGALAALLTLAADDLNGISITEVEDGDKAMTMLKSQHFDLLLTDIEMPGKSGLELSQWLQQQASSTKVIILTTFGRAGYIKRALEYGVGGFLLKDAPSDDLINAIKLVMAGKRIIDPELAFNAIGEIDPLNDKERRALRLASEGLSTADIANQLFIAEGTVRNYLSEAINKLNASNRIDAARIAKQKGWL</sequence>
<dbReference type="SUPFAM" id="SSF52172">
    <property type="entry name" value="CheY-like"/>
    <property type="match status" value="1"/>
</dbReference>
<dbReference type="Gene3D" id="1.10.10.10">
    <property type="entry name" value="Winged helix-like DNA-binding domain superfamily/Winged helix DNA-binding domain"/>
    <property type="match status" value="1"/>
</dbReference>
<evidence type="ECO:0000313" key="5">
    <source>
        <dbReference type="EMBL" id="QDE29779.1"/>
    </source>
</evidence>
<evidence type="ECO:0000259" key="3">
    <source>
        <dbReference type="PROSITE" id="PS50043"/>
    </source>
</evidence>
<dbReference type="InterPro" id="IPR011006">
    <property type="entry name" value="CheY-like_superfamily"/>
</dbReference>
<name>A0A4Y5YB07_9GAMM</name>
<feature type="domain" description="Response regulatory" evidence="4">
    <location>
        <begin position="2"/>
        <end position="121"/>
    </location>
</feature>
<dbReference type="InterPro" id="IPR016032">
    <property type="entry name" value="Sig_transdc_resp-reg_C-effctor"/>
</dbReference>
<dbReference type="Pfam" id="PF00072">
    <property type="entry name" value="Response_reg"/>
    <property type="match status" value="1"/>
</dbReference>
<dbReference type="InterPro" id="IPR039420">
    <property type="entry name" value="WalR-like"/>
</dbReference>
<proteinExistence type="predicted"/>
<keyword evidence="2" id="KW-0597">Phosphoprotein</keyword>
<dbReference type="PROSITE" id="PS50043">
    <property type="entry name" value="HTH_LUXR_2"/>
    <property type="match status" value="1"/>
</dbReference>
<dbReference type="Gene3D" id="3.40.50.2300">
    <property type="match status" value="1"/>
</dbReference>
<feature type="domain" description="HTH luxR-type" evidence="3">
    <location>
        <begin position="135"/>
        <end position="200"/>
    </location>
</feature>
<dbReference type="KEGG" id="spol:FH971_01615"/>
<dbReference type="InterPro" id="IPR036388">
    <property type="entry name" value="WH-like_DNA-bd_sf"/>
</dbReference>
<dbReference type="GO" id="GO:0000160">
    <property type="term" value="P:phosphorelay signal transduction system"/>
    <property type="evidence" value="ECO:0007669"/>
    <property type="project" value="InterPro"/>
</dbReference>
<dbReference type="PROSITE" id="PS50110">
    <property type="entry name" value="RESPONSE_REGULATORY"/>
    <property type="match status" value="1"/>
</dbReference>
<dbReference type="Pfam" id="PF00196">
    <property type="entry name" value="GerE"/>
    <property type="match status" value="1"/>
</dbReference>
<dbReference type="EMBL" id="CP041036">
    <property type="protein sequence ID" value="QDE29779.1"/>
    <property type="molecule type" value="Genomic_DNA"/>
</dbReference>
<reference evidence="5 6" key="1">
    <citation type="submission" date="2019-06" db="EMBL/GenBank/DDBJ databases">
        <title>The genome of Shewanella sp. SM1901.</title>
        <authorList>
            <person name="Cha Q."/>
        </authorList>
    </citation>
    <scope>NUCLEOTIDE SEQUENCE [LARGE SCALE GENOMIC DNA]</scope>
    <source>
        <strain evidence="5 6">SM1901</strain>
    </source>
</reference>
<dbReference type="PANTHER" id="PTHR43214:SF42">
    <property type="entry name" value="TRANSCRIPTIONAL REGULATORY PROTEIN DESR"/>
    <property type="match status" value="1"/>
</dbReference>
<evidence type="ECO:0000256" key="2">
    <source>
        <dbReference type="PROSITE-ProRule" id="PRU00169"/>
    </source>
</evidence>
<dbReference type="InterPro" id="IPR000792">
    <property type="entry name" value="Tscrpt_reg_LuxR_C"/>
</dbReference>
<dbReference type="GO" id="GO:0003677">
    <property type="term" value="F:DNA binding"/>
    <property type="evidence" value="ECO:0007669"/>
    <property type="project" value="UniProtKB-KW"/>
</dbReference>
<accession>A0A4Y5YB07</accession>
<dbReference type="SMART" id="SM00421">
    <property type="entry name" value="HTH_LUXR"/>
    <property type="match status" value="1"/>
</dbReference>
<dbReference type="SUPFAM" id="SSF46894">
    <property type="entry name" value="C-terminal effector domain of the bipartite response regulators"/>
    <property type="match status" value="1"/>
</dbReference>
<dbReference type="InterPro" id="IPR001789">
    <property type="entry name" value="Sig_transdc_resp-reg_receiver"/>
</dbReference>
<organism evidence="5 6">
    <name type="scientific">Shewanella polaris</name>
    <dbReference type="NCBI Taxonomy" id="2588449"/>
    <lineage>
        <taxon>Bacteria</taxon>
        <taxon>Pseudomonadati</taxon>
        <taxon>Pseudomonadota</taxon>
        <taxon>Gammaproteobacteria</taxon>
        <taxon>Alteromonadales</taxon>
        <taxon>Shewanellaceae</taxon>
        <taxon>Shewanella</taxon>
    </lineage>
</organism>
<dbReference type="SMART" id="SM00448">
    <property type="entry name" value="REC"/>
    <property type="match status" value="1"/>
</dbReference>
<dbReference type="CDD" id="cd06170">
    <property type="entry name" value="LuxR_C_like"/>
    <property type="match status" value="1"/>
</dbReference>
<feature type="modified residue" description="4-aspartylphosphate" evidence="2">
    <location>
        <position position="56"/>
    </location>
</feature>
<dbReference type="AlphaFoldDB" id="A0A4Y5YB07"/>
<keyword evidence="1" id="KW-0238">DNA-binding</keyword>
<evidence type="ECO:0000313" key="6">
    <source>
        <dbReference type="Proteomes" id="UP000319809"/>
    </source>
</evidence>
<protein>
    <submittedName>
        <fullName evidence="5">Response regulator transcription factor</fullName>
    </submittedName>
</protein>
<dbReference type="GO" id="GO:0006355">
    <property type="term" value="P:regulation of DNA-templated transcription"/>
    <property type="evidence" value="ECO:0007669"/>
    <property type="project" value="InterPro"/>
</dbReference>